<reference evidence="2 3" key="1">
    <citation type="submission" date="2017-08" db="EMBL/GenBank/DDBJ databases">
        <authorList>
            <person name="de Groot N.N."/>
        </authorList>
    </citation>
    <scope>NUCLEOTIDE SEQUENCE [LARGE SCALE GENOMIC DNA]</scope>
    <source>
        <strain evidence="2 3">USBA 352</strain>
    </source>
</reference>
<proteinExistence type="predicted"/>
<keyword evidence="3" id="KW-1185">Reference proteome</keyword>
<evidence type="ECO:0000259" key="1">
    <source>
        <dbReference type="PROSITE" id="PS51186"/>
    </source>
</evidence>
<dbReference type="SUPFAM" id="SSF55729">
    <property type="entry name" value="Acyl-CoA N-acyltransferases (Nat)"/>
    <property type="match status" value="1"/>
</dbReference>
<dbReference type="RefSeq" id="WP_067217244.1">
    <property type="nucleotide sequence ID" value="NZ_JAJGNR010000001.1"/>
</dbReference>
<name>A0A285R5X0_9HYPH</name>
<dbReference type="InterPro" id="IPR016181">
    <property type="entry name" value="Acyl_CoA_acyltransferase"/>
</dbReference>
<dbReference type="Pfam" id="PF13302">
    <property type="entry name" value="Acetyltransf_3"/>
    <property type="match status" value="1"/>
</dbReference>
<dbReference type="EMBL" id="OBML01000001">
    <property type="protein sequence ID" value="SOB89274.1"/>
    <property type="molecule type" value="Genomic_DNA"/>
</dbReference>
<evidence type="ECO:0000313" key="3">
    <source>
        <dbReference type="Proteomes" id="UP000219331"/>
    </source>
</evidence>
<dbReference type="InterPro" id="IPR051531">
    <property type="entry name" value="N-acetyltransferase"/>
</dbReference>
<dbReference type="GO" id="GO:0016747">
    <property type="term" value="F:acyltransferase activity, transferring groups other than amino-acyl groups"/>
    <property type="evidence" value="ECO:0007669"/>
    <property type="project" value="InterPro"/>
</dbReference>
<dbReference type="AlphaFoldDB" id="A0A285R5X0"/>
<dbReference type="Proteomes" id="UP000219331">
    <property type="component" value="Unassembled WGS sequence"/>
</dbReference>
<evidence type="ECO:0000313" key="2">
    <source>
        <dbReference type="EMBL" id="SOB89274.1"/>
    </source>
</evidence>
<protein>
    <submittedName>
        <fullName evidence="2">Protein N-acetyltransferase, RimJ/RimL family</fullName>
    </submittedName>
</protein>
<dbReference type="STRING" id="538381.GCA_001696535_01264"/>
<organism evidence="2 3">
    <name type="scientific">Stappia indica</name>
    <dbReference type="NCBI Taxonomy" id="538381"/>
    <lineage>
        <taxon>Bacteria</taxon>
        <taxon>Pseudomonadati</taxon>
        <taxon>Pseudomonadota</taxon>
        <taxon>Alphaproteobacteria</taxon>
        <taxon>Hyphomicrobiales</taxon>
        <taxon>Stappiaceae</taxon>
        <taxon>Stappia</taxon>
    </lineage>
</organism>
<gene>
    <name evidence="2" type="ORF">SAMN05421512_101182</name>
</gene>
<keyword evidence="2" id="KW-0808">Transferase</keyword>
<dbReference type="PANTHER" id="PTHR43792">
    <property type="entry name" value="GNAT FAMILY, PUTATIVE (AFU_ORTHOLOGUE AFUA_3G00765)-RELATED-RELATED"/>
    <property type="match status" value="1"/>
</dbReference>
<dbReference type="PANTHER" id="PTHR43792:SF1">
    <property type="entry name" value="N-ACETYLTRANSFERASE DOMAIN-CONTAINING PROTEIN"/>
    <property type="match status" value="1"/>
</dbReference>
<dbReference type="InterPro" id="IPR000182">
    <property type="entry name" value="GNAT_dom"/>
</dbReference>
<dbReference type="Gene3D" id="3.40.630.30">
    <property type="match status" value="1"/>
</dbReference>
<feature type="domain" description="N-acetyltransferase" evidence="1">
    <location>
        <begin position="12"/>
        <end position="169"/>
    </location>
</feature>
<accession>A0A285R5X0</accession>
<dbReference type="OrthoDB" id="5295305at2"/>
<dbReference type="PROSITE" id="PS51186">
    <property type="entry name" value="GNAT"/>
    <property type="match status" value="1"/>
</dbReference>
<sequence length="180" mass="19888">MADNAILKTPRLRLSTFSDADAGDLYALHCDEGVNRFLASHEAIRTREDAEQRLLDYIEGQDHRGFSQWKATLHDGGFAGRAGFSVYPETSEVALSICLKPHLWGKGYASELAGALVTWFFENTYFTHLIAFVAAGNDPARRMVEGIGFSQRQRTVIDGNAFDCLQVLSPALARYARASA</sequence>